<feature type="non-terminal residue" evidence="1">
    <location>
        <position position="158"/>
    </location>
</feature>
<dbReference type="GeneID" id="63687494"/>
<accession>M5FZ40</accession>
<name>M5FZ40_DACPD</name>
<proteinExistence type="predicted"/>
<dbReference type="OrthoDB" id="3388483at2759"/>
<evidence type="ECO:0000313" key="2">
    <source>
        <dbReference type="Proteomes" id="UP000030653"/>
    </source>
</evidence>
<reference evidence="1 2" key="1">
    <citation type="journal article" date="2012" name="Science">
        <title>The Paleozoic origin of enzymatic lignin decomposition reconstructed from 31 fungal genomes.</title>
        <authorList>
            <person name="Floudas D."/>
            <person name="Binder M."/>
            <person name="Riley R."/>
            <person name="Barry K."/>
            <person name="Blanchette R.A."/>
            <person name="Henrissat B."/>
            <person name="Martinez A.T."/>
            <person name="Otillar R."/>
            <person name="Spatafora J.W."/>
            <person name="Yadav J.S."/>
            <person name="Aerts A."/>
            <person name="Benoit I."/>
            <person name="Boyd A."/>
            <person name="Carlson A."/>
            <person name="Copeland A."/>
            <person name="Coutinho P.M."/>
            <person name="de Vries R.P."/>
            <person name="Ferreira P."/>
            <person name="Findley K."/>
            <person name="Foster B."/>
            <person name="Gaskell J."/>
            <person name="Glotzer D."/>
            <person name="Gorecki P."/>
            <person name="Heitman J."/>
            <person name="Hesse C."/>
            <person name="Hori C."/>
            <person name="Igarashi K."/>
            <person name="Jurgens J.A."/>
            <person name="Kallen N."/>
            <person name="Kersten P."/>
            <person name="Kohler A."/>
            <person name="Kuees U."/>
            <person name="Kumar T.K.A."/>
            <person name="Kuo A."/>
            <person name="LaButti K."/>
            <person name="Larrondo L.F."/>
            <person name="Lindquist E."/>
            <person name="Ling A."/>
            <person name="Lombard V."/>
            <person name="Lucas S."/>
            <person name="Lundell T."/>
            <person name="Martin R."/>
            <person name="McLaughlin D.J."/>
            <person name="Morgenstern I."/>
            <person name="Morin E."/>
            <person name="Murat C."/>
            <person name="Nagy L.G."/>
            <person name="Nolan M."/>
            <person name="Ohm R.A."/>
            <person name="Patyshakuliyeva A."/>
            <person name="Rokas A."/>
            <person name="Ruiz-Duenas F.J."/>
            <person name="Sabat G."/>
            <person name="Salamov A."/>
            <person name="Samejima M."/>
            <person name="Schmutz J."/>
            <person name="Slot J.C."/>
            <person name="St John F."/>
            <person name="Stenlid J."/>
            <person name="Sun H."/>
            <person name="Sun S."/>
            <person name="Syed K."/>
            <person name="Tsang A."/>
            <person name="Wiebenga A."/>
            <person name="Young D."/>
            <person name="Pisabarro A."/>
            <person name="Eastwood D.C."/>
            <person name="Martin F."/>
            <person name="Cullen D."/>
            <person name="Grigoriev I.V."/>
            <person name="Hibbett D.S."/>
        </authorList>
    </citation>
    <scope>NUCLEOTIDE SEQUENCE [LARGE SCALE GENOMIC DNA]</scope>
    <source>
        <strain evidence="1 2">DJM-731 SS1</strain>
    </source>
</reference>
<gene>
    <name evidence="1" type="ORF">DACRYDRAFT_21524</name>
</gene>
<dbReference type="Proteomes" id="UP000030653">
    <property type="component" value="Unassembled WGS sequence"/>
</dbReference>
<organism evidence="1 2">
    <name type="scientific">Dacryopinax primogenitus (strain DJM 731)</name>
    <name type="common">Brown rot fungus</name>
    <dbReference type="NCBI Taxonomy" id="1858805"/>
    <lineage>
        <taxon>Eukaryota</taxon>
        <taxon>Fungi</taxon>
        <taxon>Dikarya</taxon>
        <taxon>Basidiomycota</taxon>
        <taxon>Agaricomycotina</taxon>
        <taxon>Dacrymycetes</taxon>
        <taxon>Dacrymycetales</taxon>
        <taxon>Dacrymycetaceae</taxon>
        <taxon>Dacryopinax</taxon>
    </lineage>
</organism>
<dbReference type="RefSeq" id="XP_040630205.1">
    <property type="nucleotide sequence ID" value="XM_040772432.1"/>
</dbReference>
<keyword evidence="2" id="KW-1185">Reference proteome</keyword>
<dbReference type="HOGENOM" id="CLU_1673416_0_0_1"/>
<evidence type="ECO:0000313" key="1">
    <source>
        <dbReference type="EMBL" id="EJU03311.1"/>
    </source>
</evidence>
<protein>
    <submittedName>
        <fullName evidence="1">Uncharacterized protein</fullName>
    </submittedName>
</protein>
<dbReference type="EMBL" id="JH795860">
    <property type="protein sequence ID" value="EJU03311.1"/>
    <property type="molecule type" value="Genomic_DNA"/>
</dbReference>
<dbReference type="AlphaFoldDB" id="M5FZ40"/>
<sequence>MQARKGLLAFCEDNDLVHANVALELVNEEWVSEAWSCDEDGVNSQEWRDRLAAVQPCQLTDAERLDENLDVWEIKRLIYDQFWHRLKKWRAERPRQQSKPEKKHFNLGRTSDRMPTNIPFGFMVDKEWKRNELPKWDEAYWKRESTWPPSLGERADQI</sequence>